<gene>
    <name evidence="3" type="ORF">TT172_LOCUS7913</name>
</gene>
<dbReference type="EMBL" id="OUUZ01000015">
    <property type="protein sequence ID" value="SPQ25494.1"/>
    <property type="molecule type" value="Genomic_DNA"/>
</dbReference>
<dbReference type="InterPro" id="IPR025952">
    <property type="entry name" value="R3H-assoc_dom"/>
</dbReference>
<feature type="compositionally biased region" description="Basic and acidic residues" evidence="1">
    <location>
        <begin position="288"/>
        <end position="299"/>
    </location>
</feature>
<sequence>MAVTRAPASSDEDGDEHQSQEPQEPQQPPPAHPPHALHQHSLSDASTVTIDVGSWASNVLGSMNVAPAARGTGNVIAIPLDGDRNGSGYPDNGADRHVRLRRVAFSRSADDAYGASIAPPRQPPSRRDSLRRRDALLKGKEGTRQRRRYENDRLMHVPNVQPPSPSDWQISPTYPVLEPVQYQLAHHWDRGLRERVEAEHQRRIQTPDPGAHVVRALRAAAKRVPALRTWLRMLEEPVRRFVVECGLAAAAACPTEDAAKADGDPCGDSSDETGTEDDEIVSVARNGRMRDGKPRKEAQRQVAGQDQEMGMVLEEMDDGAGGAFKRWLTHSISDYYGLDSKSVMVGTPARRVIYVGVKQKQSGPRHKPGTLPPLPPALWEMF</sequence>
<evidence type="ECO:0000256" key="1">
    <source>
        <dbReference type="SAM" id="MobiDB-lite"/>
    </source>
</evidence>
<feature type="domain" description="R3H-associated N-terminal" evidence="2">
    <location>
        <begin position="123"/>
        <end position="202"/>
    </location>
</feature>
<proteinExistence type="predicted"/>
<protein>
    <submittedName>
        <fullName evidence="3">932c002d-d37e-47b0-b084-c3aa5f1f2eae</fullName>
    </submittedName>
</protein>
<evidence type="ECO:0000313" key="4">
    <source>
        <dbReference type="Proteomes" id="UP000289323"/>
    </source>
</evidence>
<dbReference type="Pfam" id="PF13902">
    <property type="entry name" value="R3H-assoc"/>
    <property type="match status" value="1"/>
</dbReference>
<feature type="compositionally biased region" description="Basic and acidic residues" evidence="1">
    <location>
        <begin position="125"/>
        <end position="149"/>
    </location>
</feature>
<feature type="region of interest" description="Disordered" evidence="1">
    <location>
        <begin position="255"/>
        <end position="304"/>
    </location>
</feature>
<organism evidence="3 4">
    <name type="scientific">Thermothielavioides terrestris</name>
    <dbReference type="NCBI Taxonomy" id="2587410"/>
    <lineage>
        <taxon>Eukaryota</taxon>
        <taxon>Fungi</taxon>
        <taxon>Dikarya</taxon>
        <taxon>Ascomycota</taxon>
        <taxon>Pezizomycotina</taxon>
        <taxon>Sordariomycetes</taxon>
        <taxon>Sordariomycetidae</taxon>
        <taxon>Sordariales</taxon>
        <taxon>Chaetomiaceae</taxon>
        <taxon>Thermothielavioides</taxon>
    </lineage>
</organism>
<dbReference type="AlphaFoldDB" id="A0A446BSI0"/>
<evidence type="ECO:0000313" key="3">
    <source>
        <dbReference type="EMBL" id="SPQ25494.1"/>
    </source>
</evidence>
<evidence type="ECO:0000259" key="2">
    <source>
        <dbReference type="Pfam" id="PF13902"/>
    </source>
</evidence>
<name>A0A446BSI0_9PEZI</name>
<feature type="compositionally biased region" description="Acidic residues" evidence="1">
    <location>
        <begin position="269"/>
        <end position="280"/>
    </location>
</feature>
<accession>A0A446BSI0</accession>
<dbReference type="Proteomes" id="UP000289323">
    <property type="component" value="Unassembled WGS sequence"/>
</dbReference>
<feature type="region of interest" description="Disordered" evidence="1">
    <location>
        <begin position="111"/>
        <end position="149"/>
    </location>
</feature>
<feature type="region of interest" description="Disordered" evidence="1">
    <location>
        <begin position="1"/>
        <end position="41"/>
    </location>
</feature>
<reference evidence="3 4" key="1">
    <citation type="submission" date="2018-04" db="EMBL/GenBank/DDBJ databases">
        <authorList>
            <person name="Huttner S."/>
            <person name="Dainat J."/>
        </authorList>
    </citation>
    <scope>NUCLEOTIDE SEQUENCE [LARGE SCALE GENOMIC DNA]</scope>
</reference>